<dbReference type="InterPro" id="IPR013766">
    <property type="entry name" value="Thioredoxin_domain"/>
</dbReference>
<keyword evidence="5 9" id="KW-0560">Oxidoreductase</keyword>
<dbReference type="Pfam" id="PF08534">
    <property type="entry name" value="Redoxin"/>
    <property type="match status" value="1"/>
</dbReference>
<gene>
    <name evidence="12" type="primary">Prx5</name>
</gene>
<name>A0A9R1T5V8_9HYME</name>
<reference evidence="12" key="1">
    <citation type="submission" date="2025-08" db="UniProtKB">
        <authorList>
            <consortium name="RefSeq"/>
        </authorList>
    </citation>
    <scope>IDENTIFICATION</scope>
    <source>
        <strain evidence="12">USDA-PBARC FA_bdor</strain>
        <tissue evidence="12">Whole organism</tissue>
    </source>
</reference>
<keyword evidence="11" id="KW-1185">Reference proteome</keyword>
<accession>A0A9R1T5V8</accession>
<protein>
    <recommendedName>
        <fullName evidence="9">Peroxiredoxin-5</fullName>
        <ecNumber evidence="9">1.11.1.24</ecNumber>
    </recommendedName>
</protein>
<dbReference type="SUPFAM" id="SSF52833">
    <property type="entry name" value="Thioredoxin-like"/>
    <property type="match status" value="1"/>
</dbReference>
<dbReference type="InterPro" id="IPR037944">
    <property type="entry name" value="PRX5-like"/>
</dbReference>
<sequence length="186" mass="19870">MTWIVSRAISVAGQSSFSCFRRSLHLSPKNMVIAVGDSVPDVDLFEDSPANKVNLSKVATGKKIIVFGVPGAFTPGCSKTHLPGFVQKADELKSKGISEIFCVSVNDPFVMGAWGKDHKADGKVRMLADTNGEFAKAADLAMDLPVLGGTRCKRFSMVVEDGVVKEINVEPDNTGLSCSLADHIKV</sequence>
<dbReference type="GO" id="GO:0005777">
    <property type="term" value="C:peroxisome"/>
    <property type="evidence" value="ECO:0007669"/>
    <property type="project" value="TreeGrafter"/>
</dbReference>
<dbReference type="PANTHER" id="PTHR10430:SF16">
    <property type="entry name" value="PEROXIREDOXIN-5, MITOCHONDRIAL"/>
    <property type="match status" value="1"/>
</dbReference>
<feature type="active site" description="Cysteine sulfenic acid (-SOH) intermediate" evidence="8">
    <location>
        <position position="77"/>
    </location>
</feature>
<dbReference type="RefSeq" id="XP_011303277.1">
    <property type="nucleotide sequence ID" value="XM_011304975.1"/>
</dbReference>
<keyword evidence="3 9" id="KW-0575">Peroxidase</keyword>
<evidence type="ECO:0000256" key="2">
    <source>
        <dbReference type="ARBA" id="ARBA00010505"/>
    </source>
</evidence>
<evidence type="ECO:0000256" key="1">
    <source>
        <dbReference type="ARBA" id="ARBA00003330"/>
    </source>
</evidence>
<evidence type="ECO:0000259" key="10">
    <source>
        <dbReference type="PROSITE" id="PS51352"/>
    </source>
</evidence>
<dbReference type="PROSITE" id="PS51352">
    <property type="entry name" value="THIOREDOXIN_2"/>
    <property type="match status" value="1"/>
</dbReference>
<dbReference type="GO" id="GO:0008379">
    <property type="term" value="F:thioredoxin peroxidase activity"/>
    <property type="evidence" value="ECO:0007669"/>
    <property type="project" value="InterPro"/>
</dbReference>
<dbReference type="AlphaFoldDB" id="A0A9R1T5V8"/>
<dbReference type="GeneID" id="105266643"/>
<evidence type="ECO:0000256" key="3">
    <source>
        <dbReference type="ARBA" id="ARBA00022559"/>
    </source>
</evidence>
<dbReference type="PANTHER" id="PTHR10430">
    <property type="entry name" value="PEROXIREDOXIN"/>
    <property type="match status" value="1"/>
</dbReference>
<organism evidence="11 12">
    <name type="scientific">Fopius arisanus</name>
    <dbReference type="NCBI Taxonomy" id="64838"/>
    <lineage>
        <taxon>Eukaryota</taxon>
        <taxon>Metazoa</taxon>
        <taxon>Ecdysozoa</taxon>
        <taxon>Arthropoda</taxon>
        <taxon>Hexapoda</taxon>
        <taxon>Insecta</taxon>
        <taxon>Pterygota</taxon>
        <taxon>Neoptera</taxon>
        <taxon>Endopterygota</taxon>
        <taxon>Hymenoptera</taxon>
        <taxon>Apocrita</taxon>
        <taxon>Ichneumonoidea</taxon>
        <taxon>Braconidae</taxon>
        <taxon>Opiinae</taxon>
        <taxon>Fopius</taxon>
    </lineage>
</organism>
<evidence type="ECO:0000256" key="8">
    <source>
        <dbReference type="PIRSR" id="PIRSR637944-1"/>
    </source>
</evidence>
<dbReference type="CDD" id="cd03013">
    <property type="entry name" value="PRX5_like"/>
    <property type="match status" value="1"/>
</dbReference>
<keyword evidence="4 9" id="KW-0049">Antioxidant</keyword>
<dbReference type="GO" id="GO:0034599">
    <property type="term" value="P:cellular response to oxidative stress"/>
    <property type="evidence" value="ECO:0007669"/>
    <property type="project" value="InterPro"/>
</dbReference>
<dbReference type="GO" id="GO:0005739">
    <property type="term" value="C:mitochondrion"/>
    <property type="evidence" value="ECO:0007669"/>
    <property type="project" value="TreeGrafter"/>
</dbReference>
<feature type="domain" description="Thioredoxin" evidence="10">
    <location>
        <begin position="33"/>
        <end position="186"/>
    </location>
</feature>
<evidence type="ECO:0000256" key="7">
    <source>
        <dbReference type="ARBA" id="ARBA00049091"/>
    </source>
</evidence>
<dbReference type="GO" id="GO:0042744">
    <property type="term" value="P:hydrogen peroxide catabolic process"/>
    <property type="evidence" value="ECO:0007669"/>
    <property type="project" value="TreeGrafter"/>
</dbReference>
<dbReference type="InterPro" id="IPR013740">
    <property type="entry name" value="Redoxin"/>
</dbReference>
<dbReference type="Gene3D" id="3.40.30.10">
    <property type="entry name" value="Glutaredoxin"/>
    <property type="match status" value="1"/>
</dbReference>
<dbReference type="PROSITE" id="PS51257">
    <property type="entry name" value="PROKAR_LIPOPROTEIN"/>
    <property type="match status" value="1"/>
</dbReference>
<comment type="function">
    <text evidence="1">Thiol-specific peroxidase that catalyzes the reduction of hydrogen peroxide and organic hydroperoxides to water and alcohols, respectively. Plays a role in cell protection against oxidative stress by detoxifying peroxides and as sensor of hydrogen peroxide-mediated signaling events.</text>
</comment>
<dbReference type="GO" id="GO:0045454">
    <property type="term" value="P:cell redox homeostasis"/>
    <property type="evidence" value="ECO:0007669"/>
    <property type="project" value="TreeGrafter"/>
</dbReference>
<comment type="similarity">
    <text evidence="2 9">Belongs to the peroxiredoxin family. Prx5 subfamily.</text>
</comment>
<evidence type="ECO:0000313" key="12">
    <source>
        <dbReference type="RefSeq" id="XP_011303277.1"/>
    </source>
</evidence>
<proteinExistence type="inferred from homology"/>
<evidence type="ECO:0000256" key="9">
    <source>
        <dbReference type="RuleBase" id="RU366011"/>
    </source>
</evidence>
<evidence type="ECO:0000256" key="4">
    <source>
        <dbReference type="ARBA" id="ARBA00022862"/>
    </source>
</evidence>
<comment type="catalytic activity">
    <reaction evidence="7 9">
        <text>a hydroperoxide + [thioredoxin]-dithiol = an alcohol + [thioredoxin]-disulfide + H2O</text>
        <dbReference type="Rhea" id="RHEA:62620"/>
        <dbReference type="Rhea" id="RHEA-COMP:10698"/>
        <dbReference type="Rhea" id="RHEA-COMP:10700"/>
        <dbReference type="ChEBI" id="CHEBI:15377"/>
        <dbReference type="ChEBI" id="CHEBI:29950"/>
        <dbReference type="ChEBI" id="CHEBI:30879"/>
        <dbReference type="ChEBI" id="CHEBI:35924"/>
        <dbReference type="ChEBI" id="CHEBI:50058"/>
        <dbReference type="EC" id="1.11.1.24"/>
    </reaction>
</comment>
<dbReference type="EC" id="1.11.1.24" evidence="9"/>
<dbReference type="OrthoDB" id="1882547at2759"/>
<keyword evidence="6 9" id="KW-0676">Redox-active center</keyword>
<evidence type="ECO:0000313" key="11">
    <source>
        <dbReference type="Proteomes" id="UP000694866"/>
    </source>
</evidence>
<dbReference type="InterPro" id="IPR036249">
    <property type="entry name" value="Thioredoxin-like_sf"/>
</dbReference>
<dbReference type="KEGG" id="fas:105266643"/>
<dbReference type="Proteomes" id="UP000694866">
    <property type="component" value="Unplaced"/>
</dbReference>
<dbReference type="FunFam" id="3.40.30.10:FF:000020">
    <property type="entry name" value="Peroxiredoxin"/>
    <property type="match status" value="1"/>
</dbReference>
<evidence type="ECO:0000256" key="6">
    <source>
        <dbReference type="ARBA" id="ARBA00023284"/>
    </source>
</evidence>
<evidence type="ECO:0000256" key="5">
    <source>
        <dbReference type="ARBA" id="ARBA00023002"/>
    </source>
</evidence>
<dbReference type="CTD" id="3771951"/>